<organism evidence="1 2">
    <name type="scientific">Caballeronia terrestris</name>
    <dbReference type="NCBI Taxonomy" id="1226301"/>
    <lineage>
        <taxon>Bacteria</taxon>
        <taxon>Pseudomonadati</taxon>
        <taxon>Pseudomonadota</taxon>
        <taxon>Betaproteobacteria</taxon>
        <taxon>Burkholderiales</taxon>
        <taxon>Burkholderiaceae</taxon>
        <taxon>Caballeronia</taxon>
    </lineage>
</organism>
<dbReference type="EMBL" id="FCOL02000360">
    <property type="protein sequence ID" value="SAL87630.1"/>
    <property type="molecule type" value="Genomic_DNA"/>
</dbReference>
<reference evidence="1" key="1">
    <citation type="submission" date="2016-01" db="EMBL/GenBank/DDBJ databases">
        <authorList>
            <person name="Peeters C."/>
        </authorList>
    </citation>
    <scope>NUCLEOTIDE SEQUENCE [LARGE SCALE GENOMIC DNA]</scope>
    <source>
        <strain evidence="1">LMG 22937</strain>
    </source>
</reference>
<evidence type="ECO:0000313" key="2">
    <source>
        <dbReference type="Proteomes" id="UP000054925"/>
    </source>
</evidence>
<dbReference type="AlphaFoldDB" id="A0A158L447"/>
<evidence type="ECO:0000313" key="1">
    <source>
        <dbReference type="EMBL" id="SAL87630.1"/>
    </source>
</evidence>
<name>A0A158L447_9BURK</name>
<proteinExistence type="predicted"/>
<protein>
    <submittedName>
        <fullName evidence="1">Uncharacterized protein</fullName>
    </submittedName>
</protein>
<dbReference type="Proteomes" id="UP000054925">
    <property type="component" value="Unassembled WGS sequence"/>
</dbReference>
<keyword evidence="2" id="KW-1185">Reference proteome</keyword>
<accession>A0A158L447</accession>
<comment type="caution">
    <text evidence="1">The sequence shown here is derived from an EMBL/GenBank/DDBJ whole genome shotgun (WGS) entry which is preliminary data.</text>
</comment>
<sequence length="147" mass="16892">MPLEREVLPDRPEAREKFPCAFWVAKAAHATLAFARWLVAVLGAVVQSRGRFDEHVLDVCKFRDLRFCRRIAAQLKKALIDPLPSGPLPVRSTSAGSLANTEGGYPLRRRRLADRKHVILYSFGTAPRFKHLRRDQWARGSRYDRLR</sequence>
<gene>
    <name evidence="1" type="ORF">AWB67_07447</name>
</gene>